<evidence type="ECO:0000313" key="1">
    <source>
        <dbReference type="EMBL" id="JAT86681.1"/>
    </source>
</evidence>
<dbReference type="OrthoDB" id="8052806at2759"/>
<feature type="non-terminal residue" evidence="1">
    <location>
        <position position="256"/>
    </location>
</feature>
<dbReference type="AlphaFoldDB" id="A0A1E1WIJ0"/>
<dbReference type="Gene3D" id="2.40.70.10">
    <property type="entry name" value="Acid Proteases"/>
    <property type="match status" value="1"/>
</dbReference>
<name>A0A1E1WIJ0_PECGO</name>
<accession>A0A1E1WIJ0</accession>
<sequence length="256" mass="28389">CSKFLALNPQSRIRVVKQLGLCANCLGSNHILPNCKATHCRTCKGKHHTLLHITQTNNTPQLSTLNSEPIKAHIEGNSSQSVNLFTNQQVTNTMLNPNDAKLTSHKNVVLSTAQINVVDNNNQLHTMRALLDSGSQSNYITENAYTKLNLPTQQVNMEVIGFNENVTKINQLCNLTLQSMDNTYTTDLSCFIVPNICSLPSYLPSAQHLNIPKRFNLADVSFYDGGEIDIIIGCELFYKLLCIGQHRLGEGLPILQ</sequence>
<reference evidence="1" key="1">
    <citation type="submission" date="2015-09" db="EMBL/GenBank/DDBJ databases">
        <title>De novo assembly of Pectinophora gossypiella (Pink Bollworm) gut transcriptome.</title>
        <authorList>
            <person name="Tassone E.E."/>
        </authorList>
    </citation>
    <scope>NUCLEOTIDE SEQUENCE</scope>
</reference>
<dbReference type="GO" id="GO:0006508">
    <property type="term" value="P:proteolysis"/>
    <property type="evidence" value="ECO:0007669"/>
    <property type="project" value="InterPro"/>
</dbReference>
<dbReference type="PROSITE" id="PS00141">
    <property type="entry name" value="ASP_PROTEASE"/>
    <property type="match status" value="1"/>
</dbReference>
<feature type="non-terminal residue" evidence="1">
    <location>
        <position position="1"/>
    </location>
</feature>
<protein>
    <submittedName>
        <fullName evidence="1">Uncharacterized protein</fullName>
    </submittedName>
</protein>
<dbReference type="InterPro" id="IPR021109">
    <property type="entry name" value="Peptidase_aspartic_dom_sf"/>
</dbReference>
<dbReference type="GO" id="GO:0004190">
    <property type="term" value="F:aspartic-type endopeptidase activity"/>
    <property type="evidence" value="ECO:0007669"/>
    <property type="project" value="InterPro"/>
</dbReference>
<dbReference type="CDD" id="cd00303">
    <property type="entry name" value="retropepsin_like"/>
    <property type="match status" value="1"/>
</dbReference>
<proteinExistence type="predicted"/>
<dbReference type="EMBL" id="GDQN01004373">
    <property type="protein sequence ID" value="JAT86681.1"/>
    <property type="molecule type" value="Transcribed_RNA"/>
</dbReference>
<organism evidence="1">
    <name type="scientific">Pectinophora gossypiella</name>
    <name type="common">Cotton pink bollworm</name>
    <name type="synonym">Depressaria gossypiella</name>
    <dbReference type="NCBI Taxonomy" id="13191"/>
    <lineage>
        <taxon>Eukaryota</taxon>
        <taxon>Metazoa</taxon>
        <taxon>Ecdysozoa</taxon>
        <taxon>Arthropoda</taxon>
        <taxon>Hexapoda</taxon>
        <taxon>Insecta</taxon>
        <taxon>Pterygota</taxon>
        <taxon>Neoptera</taxon>
        <taxon>Endopterygota</taxon>
        <taxon>Lepidoptera</taxon>
        <taxon>Glossata</taxon>
        <taxon>Ditrysia</taxon>
        <taxon>Gelechioidea</taxon>
        <taxon>Gelechiidae</taxon>
        <taxon>Apatetrinae</taxon>
        <taxon>Pectinophora</taxon>
    </lineage>
</organism>
<dbReference type="InterPro" id="IPR001969">
    <property type="entry name" value="Aspartic_peptidase_AS"/>
</dbReference>
<dbReference type="PANTHER" id="PTHR47331:SF1">
    <property type="entry name" value="GAG-LIKE PROTEIN"/>
    <property type="match status" value="1"/>
</dbReference>
<gene>
    <name evidence="1" type="ORF">g.17929</name>
</gene>
<dbReference type="PANTHER" id="PTHR47331">
    <property type="entry name" value="PHD-TYPE DOMAIN-CONTAINING PROTEIN"/>
    <property type="match status" value="1"/>
</dbReference>